<dbReference type="SUPFAM" id="SSF88713">
    <property type="entry name" value="Glycoside hydrolase/deacetylase"/>
    <property type="match status" value="1"/>
</dbReference>
<keyword evidence="6" id="KW-0812">Transmembrane</keyword>
<keyword evidence="6" id="KW-1133">Transmembrane helix</keyword>
<evidence type="ECO:0000313" key="9">
    <source>
        <dbReference type="Proteomes" id="UP000621447"/>
    </source>
</evidence>
<protein>
    <recommendedName>
        <fullName evidence="3">Chitooligosaccharide deacetylase</fullName>
    </recommendedName>
    <alternativeName>
        <fullName evidence="5">Nodulation protein B</fullName>
    </alternativeName>
</protein>
<dbReference type="Proteomes" id="UP000621447">
    <property type="component" value="Unassembled WGS sequence"/>
</dbReference>
<evidence type="ECO:0000256" key="3">
    <source>
        <dbReference type="ARBA" id="ARBA00020071"/>
    </source>
</evidence>
<organism evidence="8 9">
    <name type="scientific">Sphingomonas hominis</name>
    <dbReference type="NCBI Taxonomy" id="2741495"/>
    <lineage>
        <taxon>Bacteria</taxon>
        <taxon>Pseudomonadati</taxon>
        <taxon>Pseudomonadota</taxon>
        <taxon>Alphaproteobacteria</taxon>
        <taxon>Sphingomonadales</taxon>
        <taxon>Sphingomonadaceae</taxon>
        <taxon>Sphingomonas</taxon>
    </lineage>
</organism>
<dbReference type="Gene3D" id="3.20.20.370">
    <property type="entry name" value="Glycoside hydrolase/deacetylase"/>
    <property type="match status" value="1"/>
</dbReference>
<keyword evidence="4" id="KW-0732">Signal</keyword>
<evidence type="ECO:0000256" key="1">
    <source>
        <dbReference type="ARBA" id="ARBA00003236"/>
    </source>
</evidence>
<comment type="caution">
    <text evidence="8">The sequence shown here is derived from an EMBL/GenBank/DDBJ whole genome shotgun (WGS) entry which is preliminary data.</text>
</comment>
<dbReference type="InterPro" id="IPR011330">
    <property type="entry name" value="Glyco_hydro/deAcase_b/a-brl"/>
</dbReference>
<accession>A0ABX2JIQ3</accession>
<keyword evidence="6" id="KW-0472">Membrane</keyword>
<evidence type="ECO:0000256" key="5">
    <source>
        <dbReference type="ARBA" id="ARBA00032976"/>
    </source>
</evidence>
<comment type="similarity">
    <text evidence="2">Belongs to the polysaccharide deacetylase family.</text>
</comment>
<dbReference type="Pfam" id="PF01522">
    <property type="entry name" value="Polysacc_deac_1"/>
    <property type="match status" value="1"/>
</dbReference>
<dbReference type="InterPro" id="IPR051398">
    <property type="entry name" value="Polysacch_Deacetylase"/>
</dbReference>
<dbReference type="EMBL" id="JABULH010000004">
    <property type="protein sequence ID" value="NTS65659.1"/>
    <property type="molecule type" value="Genomic_DNA"/>
</dbReference>
<dbReference type="RefSeq" id="WP_174194291.1">
    <property type="nucleotide sequence ID" value="NZ_JABULH010000004.1"/>
</dbReference>
<name>A0ABX2JIQ3_9SPHN</name>
<dbReference type="PANTHER" id="PTHR34216:SF7">
    <property type="entry name" value="POLY-BETA-1,6-N-ACETYL-D-GLUCOSAMINE N-DEACETYLASE"/>
    <property type="match status" value="1"/>
</dbReference>
<reference evidence="8 9" key="1">
    <citation type="submission" date="2020-06" db="EMBL/GenBank/DDBJ databases">
        <title>Sphingomonas hominis sp. nov., a member of the Sphingomonas, isolated from the hair of a 22-year-old girl.</title>
        <authorList>
            <person name="Zhang D.-F."/>
            <person name="Cui X.-W."/>
        </authorList>
    </citation>
    <scope>NUCLEOTIDE SEQUENCE [LARGE SCALE GENOMIC DNA]</scope>
    <source>
        <strain evidence="8 9">HHU CXW</strain>
    </source>
</reference>
<evidence type="ECO:0000256" key="2">
    <source>
        <dbReference type="ARBA" id="ARBA00010973"/>
    </source>
</evidence>
<sequence length="407" mass="45101">MARRAAGCGVTRKEERIARTRRWAAIVALGIAAAVIMWVALPAPWHWGAGLIVAAALAIGHRQMIAPAGVAVLTYHSVSPDPAWLPWSREIAVHPATFERHLRTLRRMGVTLVGSRALTERRSAGAPVLPDAVALHFDDGYFDNWRCAAPLLRAYDAPATFFASLDFVDPARGVRSGGALDGYMNWDELAELEADPRFEVEPHGVAHARVPTSERVVGTLDAANWRTHAWMQWDATPGPKHDWYRRTLPDAVPIGSAIPASGLALAEPAFRDGLRESVDTLHDRIARDLTACRTAFERELGITPKLFCWPENKLCAQGRTIARDLGYRATTGGKGRNTADEPADTISRIHVNDRVLGFRWLAAEALYLRAAVRLMQGNHYWYLLLAPMQVTRRVVFAIRRRFGSDFA</sequence>
<proteinExistence type="inferred from homology"/>
<evidence type="ECO:0000256" key="6">
    <source>
        <dbReference type="SAM" id="Phobius"/>
    </source>
</evidence>
<dbReference type="PANTHER" id="PTHR34216">
    <property type="match status" value="1"/>
</dbReference>
<feature type="domain" description="NodB homology" evidence="7">
    <location>
        <begin position="131"/>
        <end position="214"/>
    </location>
</feature>
<evidence type="ECO:0000256" key="4">
    <source>
        <dbReference type="ARBA" id="ARBA00022729"/>
    </source>
</evidence>
<feature type="transmembrane region" description="Helical" evidence="6">
    <location>
        <begin position="21"/>
        <end position="39"/>
    </location>
</feature>
<evidence type="ECO:0000259" key="7">
    <source>
        <dbReference type="Pfam" id="PF01522"/>
    </source>
</evidence>
<keyword evidence="9" id="KW-1185">Reference proteome</keyword>
<dbReference type="InterPro" id="IPR002509">
    <property type="entry name" value="NODB_dom"/>
</dbReference>
<evidence type="ECO:0000313" key="8">
    <source>
        <dbReference type="EMBL" id="NTS65659.1"/>
    </source>
</evidence>
<comment type="function">
    <text evidence="1">Is involved in generating a small heat-stable compound (Nod), an acylated oligomer of N-acetylglucosamine, that stimulates mitosis in various plant protoplasts.</text>
</comment>
<gene>
    <name evidence="8" type="ORF">HRV97_10850</name>
</gene>